<evidence type="ECO:0000313" key="1">
    <source>
        <dbReference type="EMBL" id="PSL49319.1"/>
    </source>
</evidence>
<gene>
    <name evidence="1" type="ORF">CLV51_101650</name>
</gene>
<proteinExistence type="predicted"/>
<sequence>MEDINKTLEEDREEDELVKRAAEKAGNKAARESLALGLPITILKGTSVIKLYPDGKEELVEELENPFVKITQKKFIIKRVN</sequence>
<accession>A0A2P8HSW3</accession>
<organism evidence="1 2">
    <name type="scientific">Chitinophaga niastensis</name>
    <dbReference type="NCBI Taxonomy" id="536980"/>
    <lineage>
        <taxon>Bacteria</taxon>
        <taxon>Pseudomonadati</taxon>
        <taxon>Bacteroidota</taxon>
        <taxon>Chitinophagia</taxon>
        <taxon>Chitinophagales</taxon>
        <taxon>Chitinophagaceae</taxon>
        <taxon>Chitinophaga</taxon>
    </lineage>
</organism>
<keyword evidence="2" id="KW-1185">Reference proteome</keyword>
<dbReference type="RefSeq" id="WP_106526563.1">
    <property type="nucleotide sequence ID" value="NZ_PYAW01000001.1"/>
</dbReference>
<dbReference type="EMBL" id="PYAW01000001">
    <property type="protein sequence ID" value="PSL49319.1"/>
    <property type="molecule type" value="Genomic_DNA"/>
</dbReference>
<name>A0A2P8HSW3_CHINA</name>
<evidence type="ECO:0000313" key="2">
    <source>
        <dbReference type="Proteomes" id="UP000240971"/>
    </source>
</evidence>
<reference evidence="1 2" key="1">
    <citation type="submission" date="2018-03" db="EMBL/GenBank/DDBJ databases">
        <title>Genomic Encyclopedia of Archaeal and Bacterial Type Strains, Phase II (KMG-II): from individual species to whole genera.</title>
        <authorList>
            <person name="Goeker M."/>
        </authorList>
    </citation>
    <scope>NUCLEOTIDE SEQUENCE [LARGE SCALE GENOMIC DNA]</scope>
    <source>
        <strain evidence="1 2">DSM 24859</strain>
    </source>
</reference>
<dbReference type="Proteomes" id="UP000240971">
    <property type="component" value="Unassembled WGS sequence"/>
</dbReference>
<comment type="caution">
    <text evidence="1">The sequence shown here is derived from an EMBL/GenBank/DDBJ whole genome shotgun (WGS) entry which is preliminary data.</text>
</comment>
<protein>
    <submittedName>
        <fullName evidence="1">Uncharacterized protein</fullName>
    </submittedName>
</protein>
<dbReference type="AlphaFoldDB" id="A0A2P8HSW3"/>